<keyword evidence="1" id="KW-1133">Transmembrane helix</keyword>
<dbReference type="Pfam" id="PF11412">
    <property type="entry name" value="DsbD_N"/>
    <property type="match status" value="1"/>
</dbReference>
<evidence type="ECO:0000259" key="2">
    <source>
        <dbReference type="Pfam" id="PF11412"/>
    </source>
</evidence>
<reference evidence="3" key="1">
    <citation type="submission" date="2018-06" db="EMBL/GenBank/DDBJ databases">
        <authorList>
            <person name="Zhirakovskaya E."/>
        </authorList>
    </citation>
    <scope>NUCLEOTIDE SEQUENCE</scope>
</reference>
<protein>
    <recommendedName>
        <fullName evidence="2">Thiol:disulfide interchange protein DsbD N-terminal domain-containing protein</fullName>
    </recommendedName>
</protein>
<feature type="transmembrane region" description="Helical" evidence="1">
    <location>
        <begin position="12"/>
        <end position="29"/>
    </location>
</feature>
<proteinExistence type="predicted"/>
<dbReference type="AlphaFoldDB" id="A0A3B0SKC6"/>
<evidence type="ECO:0000256" key="1">
    <source>
        <dbReference type="SAM" id="Phobius"/>
    </source>
</evidence>
<dbReference type="InterPro" id="IPR028250">
    <property type="entry name" value="DsbDN"/>
</dbReference>
<evidence type="ECO:0000313" key="3">
    <source>
        <dbReference type="EMBL" id="VAW01199.1"/>
    </source>
</evidence>
<keyword evidence="1" id="KW-0472">Membrane</keyword>
<feature type="domain" description="Thiol:disulfide interchange protein DsbD N-terminal" evidence="2">
    <location>
        <begin position="54"/>
        <end position="160"/>
    </location>
</feature>
<organism evidence="3">
    <name type="scientific">hydrothermal vent metagenome</name>
    <dbReference type="NCBI Taxonomy" id="652676"/>
    <lineage>
        <taxon>unclassified sequences</taxon>
        <taxon>metagenomes</taxon>
        <taxon>ecological metagenomes</taxon>
    </lineage>
</organism>
<name>A0A3B0SKC6_9ZZZZ</name>
<sequence>MKITETIKKTTFIWAVVAVMTPVIMLENLQAENLSSRWIIDQYTKSRLFVGGYDAQKQLLRLGWQVNLKAGWKTYWRSPGDAGLPPRWTWGDNRNIRHIAVSWPEPKLLNIFDMDTYIYDHQVILPIDVAVGDMDKPTFIALDLEYMICEDICIPKEGRYHLEIPAFQDIEVSLFQKALLDRYTGLVPVRISGEETMVKLDVTRKNTLLIQLSENIVNVENIIIEGPEGAMFGQAVAEGKNQFSVPYNAPQPLEGVTLTLTLLGGAGEMEVIVQP</sequence>
<accession>A0A3B0SKC6</accession>
<dbReference type="EMBL" id="UOEJ01000143">
    <property type="protein sequence ID" value="VAW01199.1"/>
    <property type="molecule type" value="Genomic_DNA"/>
</dbReference>
<gene>
    <name evidence="3" type="ORF">MNBD_ALPHA01-692</name>
</gene>
<keyword evidence="1" id="KW-0812">Transmembrane</keyword>